<name>A0ABS0LE89_9CORY</name>
<keyword evidence="2" id="KW-1185">Reference proteome</keyword>
<proteinExistence type="predicted"/>
<comment type="caution">
    <text evidence="1">The sequence shown here is derived from an EMBL/GenBank/DDBJ whole genome shotgun (WGS) entry which is preliminary data.</text>
</comment>
<accession>A0ABS0LE89</accession>
<organism evidence="1 2">
    <name type="scientific">Corynebacterium belfantii</name>
    <dbReference type="NCBI Taxonomy" id="2014537"/>
    <lineage>
        <taxon>Bacteria</taxon>
        <taxon>Bacillati</taxon>
        <taxon>Actinomycetota</taxon>
        <taxon>Actinomycetes</taxon>
        <taxon>Mycobacteriales</taxon>
        <taxon>Corynebacteriaceae</taxon>
        <taxon>Corynebacterium</taxon>
    </lineage>
</organism>
<evidence type="ECO:0000313" key="2">
    <source>
        <dbReference type="Proteomes" id="UP000615580"/>
    </source>
</evidence>
<dbReference type="EMBL" id="JADQUG010000033">
    <property type="protein sequence ID" value="MBG9354613.1"/>
    <property type="molecule type" value="Genomic_DNA"/>
</dbReference>
<dbReference type="RefSeq" id="WP_133119742.1">
    <property type="nucleotide sequence ID" value="NZ_CBCSFR010000030.1"/>
</dbReference>
<protein>
    <submittedName>
        <fullName evidence="1">Uncharacterized protein</fullName>
    </submittedName>
</protein>
<evidence type="ECO:0000313" key="1">
    <source>
        <dbReference type="EMBL" id="MBG9354613.1"/>
    </source>
</evidence>
<dbReference type="Proteomes" id="UP000615580">
    <property type="component" value="Unassembled WGS sequence"/>
</dbReference>
<reference evidence="1 2" key="1">
    <citation type="journal article" date="2020" name="J. Clin. Microbiol.">
        <title>Assessing the Genetic Diversity of Austrian Corynebacterium diphtheriae Clinical Isolates, 2011-2019.</title>
        <authorList>
            <person name="Schaeffer J."/>
            <person name="Huhulescu S."/>
            <person name="Stoeger A."/>
            <person name="Allerberger F."/>
            <person name="Ruppitsch W."/>
        </authorList>
    </citation>
    <scope>NUCLEOTIDE SEQUENCE [LARGE SCALE GENOMIC DNA]</scope>
    <source>
        <strain evidence="1 2">04-17</strain>
    </source>
</reference>
<sequence>MVRDDHHVYLELSSGAEQQEAAIERGLVILNRAVGETSWSGKGIVSGDGSLSGKACTVDVGGSGAVCGCGGF</sequence>
<gene>
    <name evidence="1" type="ORF">I4J41_08425</name>
</gene>